<evidence type="ECO:0008006" key="18">
    <source>
        <dbReference type="Google" id="ProtNLM"/>
    </source>
</evidence>
<evidence type="ECO:0000313" key="2">
    <source>
        <dbReference type="EMBL" id="KAE8917520.1"/>
    </source>
</evidence>
<comment type="caution">
    <text evidence="5">The sequence shown here is derived from an EMBL/GenBank/DDBJ whole genome shotgun (WGS) entry which is preliminary data.</text>
</comment>
<accession>A0A6A3PLU5</accession>
<name>A0A6A3PLU5_9STRA</name>
<keyword evidence="11" id="KW-1185">Reference proteome</keyword>
<evidence type="ECO:0000313" key="3">
    <source>
        <dbReference type="EMBL" id="KAE8956189.1"/>
    </source>
</evidence>
<evidence type="ECO:0000313" key="12">
    <source>
        <dbReference type="Proteomes" id="UP000437068"/>
    </source>
</evidence>
<dbReference type="Proteomes" id="UP000429523">
    <property type="component" value="Unassembled WGS sequence"/>
</dbReference>
<dbReference type="Proteomes" id="UP000476176">
    <property type="component" value="Unassembled WGS sequence"/>
</dbReference>
<feature type="chain" id="PRO_5036165732" description="RxLR effector protein" evidence="1">
    <location>
        <begin position="18"/>
        <end position="50"/>
    </location>
</feature>
<evidence type="ECO:0000313" key="7">
    <source>
        <dbReference type="EMBL" id="KAE9160193.1"/>
    </source>
</evidence>
<dbReference type="EMBL" id="QXGD01006969">
    <property type="protein sequence ID" value="KAE9161845.1"/>
    <property type="molecule type" value="Genomic_DNA"/>
</dbReference>
<organism evidence="5 14">
    <name type="scientific">Phytophthora fragariae</name>
    <dbReference type="NCBI Taxonomy" id="53985"/>
    <lineage>
        <taxon>Eukaryota</taxon>
        <taxon>Sar</taxon>
        <taxon>Stramenopiles</taxon>
        <taxon>Oomycota</taxon>
        <taxon>Peronosporomycetes</taxon>
        <taxon>Peronosporales</taxon>
        <taxon>Peronosporaceae</taxon>
        <taxon>Phytophthora</taxon>
    </lineage>
</organism>
<dbReference type="EMBL" id="QXGC01007552">
    <property type="protein sequence ID" value="KAE9160193.1"/>
    <property type="molecule type" value="Genomic_DNA"/>
</dbReference>
<evidence type="ECO:0000313" key="13">
    <source>
        <dbReference type="Proteomes" id="UP000440367"/>
    </source>
</evidence>
<dbReference type="EMBL" id="QXFX01007845">
    <property type="protein sequence ID" value="KAE9056342.1"/>
    <property type="molecule type" value="Genomic_DNA"/>
</dbReference>
<dbReference type="Proteomes" id="UP000433483">
    <property type="component" value="Unassembled WGS sequence"/>
</dbReference>
<dbReference type="Proteomes" id="UP000488956">
    <property type="component" value="Unassembled WGS sequence"/>
</dbReference>
<dbReference type="EMBL" id="QXFW01007945">
    <property type="protein sequence ID" value="KAE8956189.1"/>
    <property type="molecule type" value="Genomic_DNA"/>
</dbReference>
<proteinExistence type="predicted"/>
<evidence type="ECO:0000313" key="15">
    <source>
        <dbReference type="Proteomes" id="UP000460718"/>
    </source>
</evidence>
<dbReference type="EMBL" id="QXGB01007455">
    <property type="protein sequence ID" value="KAE9159124.1"/>
    <property type="molecule type" value="Genomic_DNA"/>
</dbReference>
<evidence type="ECO:0000313" key="9">
    <source>
        <dbReference type="EMBL" id="KAE9263154.1"/>
    </source>
</evidence>
<dbReference type="Proteomes" id="UP000440367">
    <property type="component" value="Unassembled WGS sequence"/>
</dbReference>
<dbReference type="EMBL" id="QXGF01007091">
    <property type="protein sequence ID" value="KAE8917520.1"/>
    <property type="molecule type" value="Genomic_DNA"/>
</dbReference>
<evidence type="ECO:0000313" key="11">
    <source>
        <dbReference type="Proteomes" id="UP000433483"/>
    </source>
</evidence>
<gene>
    <name evidence="9" type="ORF">PF001_g31793</name>
    <name evidence="8" type="ORF">PF002_g32266</name>
    <name evidence="7" type="ORF">PF004_g31270</name>
    <name evidence="6" type="ORF">PF005_g32161</name>
    <name evidence="5" type="ORF">PF006_g32065</name>
    <name evidence="2" type="ORF">PF009_g32158</name>
    <name evidence="4" type="ORF">PF010_g31797</name>
    <name evidence="3" type="ORF">PF011_g31560</name>
</gene>
<evidence type="ECO:0000313" key="4">
    <source>
        <dbReference type="EMBL" id="KAE9056342.1"/>
    </source>
</evidence>
<dbReference type="Proteomes" id="UP000437068">
    <property type="component" value="Unassembled WGS sequence"/>
</dbReference>
<evidence type="ECO:0000313" key="8">
    <source>
        <dbReference type="EMBL" id="KAE9161845.1"/>
    </source>
</evidence>
<dbReference type="Proteomes" id="UP000440732">
    <property type="component" value="Unassembled WGS sequence"/>
</dbReference>
<evidence type="ECO:0000313" key="14">
    <source>
        <dbReference type="Proteomes" id="UP000440732"/>
    </source>
</evidence>
<dbReference type="Proteomes" id="UP000460718">
    <property type="component" value="Unassembled WGS sequence"/>
</dbReference>
<evidence type="ECO:0000256" key="1">
    <source>
        <dbReference type="SAM" id="SignalP"/>
    </source>
</evidence>
<evidence type="ECO:0000313" key="6">
    <source>
        <dbReference type="EMBL" id="KAE9159124.1"/>
    </source>
</evidence>
<feature type="signal peptide" evidence="1">
    <location>
        <begin position="1"/>
        <end position="17"/>
    </location>
</feature>
<dbReference type="EMBL" id="QXGA01008094">
    <property type="protein sequence ID" value="KAE9058758.1"/>
    <property type="molecule type" value="Genomic_DNA"/>
</dbReference>
<dbReference type="EMBL" id="QXGE01007603">
    <property type="protein sequence ID" value="KAE9263154.1"/>
    <property type="molecule type" value="Genomic_DNA"/>
</dbReference>
<reference evidence="10 11" key="1">
    <citation type="submission" date="2018-08" db="EMBL/GenBank/DDBJ databases">
        <title>Genomic investigation of the strawberry pathogen Phytophthora fragariae indicates pathogenicity is determined by transcriptional variation in three key races.</title>
        <authorList>
            <person name="Adams T.M."/>
            <person name="Armitage A.D."/>
            <person name="Sobczyk M.K."/>
            <person name="Bates H.J."/>
            <person name="Dunwell J.M."/>
            <person name="Nellist C.F."/>
            <person name="Harrison R.J."/>
        </authorList>
    </citation>
    <scope>NUCLEOTIDE SEQUENCE [LARGE SCALE GENOMIC DNA]</scope>
    <source>
        <strain evidence="9 12">A4</strain>
        <strain evidence="8 13">BC-1</strain>
        <strain evidence="7 16">BC-23</strain>
        <strain evidence="6 11">NOV-27</strain>
        <strain evidence="5 14">NOV-5</strain>
        <strain evidence="2 10">NOV-9</strain>
        <strain evidence="4 17">ONT-3</strain>
        <strain evidence="3 15">SCRP245</strain>
    </source>
</reference>
<sequence>MNLIKSLLCEALLSIHSLSVFLSRSEVGISSDPGAAATSWMYPLTCANTW</sequence>
<dbReference type="AlphaFoldDB" id="A0A6A3PLU5"/>
<evidence type="ECO:0000313" key="10">
    <source>
        <dbReference type="Proteomes" id="UP000429523"/>
    </source>
</evidence>
<keyword evidence="1" id="KW-0732">Signal</keyword>
<evidence type="ECO:0000313" key="17">
    <source>
        <dbReference type="Proteomes" id="UP000488956"/>
    </source>
</evidence>
<evidence type="ECO:0000313" key="16">
    <source>
        <dbReference type="Proteomes" id="UP000476176"/>
    </source>
</evidence>
<protein>
    <recommendedName>
        <fullName evidence="18">RxLR effector protein</fullName>
    </recommendedName>
</protein>
<evidence type="ECO:0000313" key="5">
    <source>
        <dbReference type="EMBL" id="KAE9058758.1"/>
    </source>
</evidence>